<evidence type="ECO:0000256" key="2">
    <source>
        <dbReference type="SAM" id="Phobius"/>
    </source>
</evidence>
<dbReference type="Pfam" id="PF05137">
    <property type="entry name" value="PilN"/>
    <property type="match status" value="1"/>
</dbReference>
<dbReference type="Proteomes" id="UP000242317">
    <property type="component" value="Unassembled WGS sequence"/>
</dbReference>
<keyword evidence="1" id="KW-0175">Coiled coil</keyword>
<dbReference type="PANTHER" id="PTHR40278:SF2">
    <property type="entry name" value="TYPE IV PILUS INNER MEMBRANE COMPONENT PILN"/>
    <property type="match status" value="1"/>
</dbReference>
<keyword evidence="2" id="KW-0472">Membrane</keyword>
<name>A0A1G6KEJ8_9GAMM</name>
<evidence type="ECO:0000313" key="4">
    <source>
        <dbReference type="Proteomes" id="UP000242317"/>
    </source>
</evidence>
<dbReference type="InterPro" id="IPR007813">
    <property type="entry name" value="PilN"/>
</dbReference>
<gene>
    <name evidence="3" type="ORF">SAMN05421749_10434</name>
</gene>
<dbReference type="GO" id="GO:0043107">
    <property type="term" value="P:type IV pilus-dependent motility"/>
    <property type="evidence" value="ECO:0007669"/>
    <property type="project" value="TreeGrafter"/>
</dbReference>
<reference evidence="4" key="1">
    <citation type="submission" date="2016-09" db="EMBL/GenBank/DDBJ databases">
        <authorList>
            <person name="Varghese N."/>
            <person name="Submissions S."/>
        </authorList>
    </citation>
    <scope>NUCLEOTIDE SEQUENCE [LARGE SCALE GENOMIC DNA]</scope>
    <source>
        <strain evidence="4">ANC 3699</strain>
    </source>
</reference>
<protein>
    <submittedName>
        <fullName evidence="3">Type IV pilus assembly protein PilN</fullName>
    </submittedName>
</protein>
<dbReference type="AlphaFoldDB" id="A0A1G6KEJ8"/>
<dbReference type="GO" id="GO:0043683">
    <property type="term" value="P:type IV pilus assembly"/>
    <property type="evidence" value="ECO:0007669"/>
    <property type="project" value="TreeGrafter"/>
</dbReference>
<evidence type="ECO:0000256" key="1">
    <source>
        <dbReference type="SAM" id="Coils"/>
    </source>
</evidence>
<accession>A0A1G6KEJ8</accession>
<sequence>MAKINLLPWREELREQRKKEFFIISGAVAVLGIVLSGLIWMYFNQQLQDQNDANQTVVTANQQLDRQLKELDGLQERKEQIVERMKLIQDLQGVRPVIVHVFDELAKMTPTNMYITEFSRKGDKFTLKGKAQDPNVVSDFLRNLDASPWFRNAFMNSFEAAEVKPVQQGAVSPREEDAYGIFDVTVDLDEYSTVATDVLPAEEKVAP</sequence>
<dbReference type="InterPro" id="IPR052534">
    <property type="entry name" value="Extracell_DNA_Util/SecSys_Comp"/>
</dbReference>
<feature type="transmembrane region" description="Helical" evidence="2">
    <location>
        <begin position="21"/>
        <end position="43"/>
    </location>
</feature>
<evidence type="ECO:0000313" key="3">
    <source>
        <dbReference type="EMBL" id="SDC29440.1"/>
    </source>
</evidence>
<dbReference type="PANTHER" id="PTHR40278">
    <property type="entry name" value="DNA UTILIZATION PROTEIN HOFN"/>
    <property type="match status" value="1"/>
</dbReference>
<keyword evidence="2" id="KW-1133">Transmembrane helix</keyword>
<dbReference type="EMBL" id="FMYK01000004">
    <property type="protein sequence ID" value="SDC29440.1"/>
    <property type="molecule type" value="Genomic_DNA"/>
</dbReference>
<dbReference type="RefSeq" id="WP_092618856.1">
    <property type="nucleotide sequence ID" value="NZ_FMYK01000004.1"/>
</dbReference>
<proteinExistence type="predicted"/>
<keyword evidence="2" id="KW-0812">Transmembrane</keyword>
<dbReference type="OrthoDB" id="5296173at2"/>
<feature type="coiled-coil region" evidence="1">
    <location>
        <begin position="57"/>
        <end position="91"/>
    </location>
</feature>
<keyword evidence="4" id="KW-1185">Reference proteome</keyword>
<organism evidence="3 4">
    <name type="scientific">Acinetobacter marinus</name>
    <dbReference type="NCBI Taxonomy" id="281375"/>
    <lineage>
        <taxon>Bacteria</taxon>
        <taxon>Pseudomonadati</taxon>
        <taxon>Pseudomonadota</taxon>
        <taxon>Gammaproteobacteria</taxon>
        <taxon>Moraxellales</taxon>
        <taxon>Moraxellaceae</taxon>
        <taxon>Acinetobacter</taxon>
    </lineage>
</organism>